<keyword evidence="3" id="KW-1185">Reference proteome</keyword>
<dbReference type="AlphaFoldDB" id="A0A0R3X8S9"/>
<organism evidence="4">
    <name type="scientific">Hydatigena taeniaeformis</name>
    <name type="common">Feline tapeworm</name>
    <name type="synonym">Taenia taeniaeformis</name>
    <dbReference type="NCBI Taxonomy" id="6205"/>
    <lineage>
        <taxon>Eukaryota</taxon>
        <taxon>Metazoa</taxon>
        <taxon>Spiralia</taxon>
        <taxon>Lophotrochozoa</taxon>
        <taxon>Platyhelminthes</taxon>
        <taxon>Cestoda</taxon>
        <taxon>Eucestoda</taxon>
        <taxon>Cyclophyllidea</taxon>
        <taxon>Taeniidae</taxon>
        <taxon>Hydatigera</taxon>
    </lineage>
</organism>
<evidence type="ECO:0000256" key="1">
    <source>
        <dbReference type="SAM" id="MobiDB-lite"/>
    </source>
</evidence>
<sequence length="91" mass="10212">MRRLHDDVTPKILTGHSKEQLICLDRLNSPDTSHDTECFSMSTTPNPPSQESDSIDDVSEEDRNVAVDEEGEVQVDDSDDALEESRPLLKE</sequence>
<gene>
    <name evidence="2" type="ORF">TTAC_LOCUS9939</name>
</gene>
<dbReference type="Proteomes" id="UP000274429">
    <property type="component" value="Unassembled WGS sequence"/>
</dbReference>
<name>A0A0R3X8S9_HYDTA</name>
<proteinExistence type="predicted"/>
<evidence type="ECO:0000313" key="2">
    <source>
        <dbReference type="EMBL" id="VDM34919.1"/>
    </source>
</evidence>
<reference evidence="2 3" key="2">
    <citation type="submission" date="2018-11" db="EMBL/GenBank/DDBJ databases">
        <authorList>
            <consortium name="Pathogen Informatics"/>
        </authorList>
    </citation>
    <scope>NUCLEOTIDE SEQUENCE [LARGE SCALE GENOMIC DNA]</scope>
</reference>
<evidence type="ECO:0000313" key="4">
    <source>
        <dbReference type="WBParaSite" id="TTAC_0000995401-mRNA-1"/>
    </source>
</evidence>
<accession>A0A0R3X8S9</accession>
<reference evidence="4" key="1">
    <citation type="submission" date="2017-02" db="UniProtKB">
        <authorList>
            <consortium name="WormBaseParasite"/>
        </authorList>
    </citation>
    <scope>IDENTIFICATION</scope>
</reference>
<feature type="compositionally biased region" description="Acidic residues" evidence="1">
    <location>
        <begin position="67"/>
        <end position="82"/>
    </location>
</feature>
<dbReference type="WBParaSite" id="TTAC_0000995401-mRNA-1">
    <property type="protein sequence ID" value="TTAC_0000995401-mRNA-1"/>
    <property type="gene ID" value="TTAC_0000995401"/>
</dbReference>
<feature type="region of interest" description="Disordered" evidence="1">
    <location>
        <begin position="27"/>
        <end position="91"/>
    </location>
</feature>
<dbReference type="EMBL" id="UYWX01021174">
    <property type="protein sequence ID" value="VDM34919.1"/>
    <property type="molecule type" value="Genomic_DNA"/>
</dbReference>
<evidence type="ECO:0000313" key="3">
    <source>
        <dbReference type="Proteomes" id="UP000274429"/>
    </source>
</evidence>
<protein>
    <submittedName>
        <fullName evidence="2 4">Uncharacterized protein</fullName>
    </submittedName>
</protein>